<reference evidence="4 5" key="1">
    <citation type="submission" date="2019-02" db="EMBL/GenBank/DDBJ databases">
        <title>Deep-cultivation of Planctomycetes and their phenomic and genomic characterization uncovers novel biology.</title>
        <authorList>
            <person name="Wiegand S."/>
            <person name="Jogler M."/>
            <person name="Boedeker C."/>
            <person name="Pinto D."/>
            <person name="Vollmers J."/>
            <person name="Rivas-Marin E."/>
            <person name="Kohn T."/>
            <person name="Peeters S.H."/>
            <person name="Heuer A."/>
            <person name="Rast P."/>
            <person name="Oberbeckmann S."/>
            <person name="Bunk B."/>
            <person name="Jeske O."/>
            <person name="Meyerdierks A."/>
            <person name="Storesund J.E."/>
            <person name="Kallscheuer N."/>
            <person name="Luecker S."/>
            <person name="Lage O.M."/>
            <person name="Pohl T."/>
            <person name="Merkel B.J."/>
            <person name="Hornburger P."/>
            <person name="Mueller R.-W."/>
            <person name="Bruemmer F."/>
            <person name="Labrenz M."/>
            <person name="Spormann A.M."/>
            <person name="Op Den Camp H."/>
            <person name="Overmann J."/>
            <person name="Amann R."/>
            <person name="Jetten M.S.M."/>
            <person name="Mascher T."/>
            <person name="Medema M.H."/>
            <person name="Devos D.P."/>
            <person name="Kaster A.-K."/>
            <person name="Ovreas L."/>
            <person name="Rohde M."/>
            <person name="Galperin M.Y."/>
            <person name="Jogler C."/>
        </authorList>
    </citation>
    <scope>NUCLEOTIDE SEQUENCE [LARGE SCALE GENOMIC DNA]</scope>
    <source>
        <strain evidence="4 5">Pan54</strain>
    </source>
</reference>
<dbReference type="EC" id="3.1.1.1" evidence="4"/>
<gene>
    <name evidence="4" type="primary">nlhH_5</name>
    <name evidence="4" type="ORF">Pan54_21520</name>
</gene>
<dbReference type="PANTHER" id="PTHR48081">
    <property type="entry name" value="AB HYDROLASE SUPERFAMILY PROTEIN C4A8.06C"/>
    <property type="match status" value="1"/>
</dbReference>
<sequence length="296" mass="32468" precursor="true">MKRFCRLMIGIVLVAASMEHASSIMAQPPFAPAQKNVAYDDQDKSQVLDVYQTKSEKPAPVMVYIHGGGWRGGSKNQIPGWLRQGFEKGLFSVVAVEYRFTNVDPHPAQVNDCVRAIQFIRHNAGKWNLDPQRIGVTGGSAGGHLTLWVALHDDAAEPKSEDPVEQESSRVNCAISFAGPTDWSLLSEIEHKHPAYRQLLGYEPRTSADEMKQDAKDDVSPISFVSDDDPPVMQVHGDHDDIVPIEHAKKMDQKLQEAGVKSELLIIPGGNHGVAGAGPQVTDRATAFVKEYLLSP</sequence>
<keyword evidence="2" id="KW-0732">Signal</keyword>
<evidence type="ECO:0000313" key="5">
    <source>
        <dbReference type="Proteomes" id="UP000316095"/>
    </source>
</evidence>
<dbReference type="Gene3D" id="3.40.50.1820">
    <property type="entry name" value="alpha/beta hydrolase"/>
    <property type="match status" value="1"/>
</dbReference>
<dbReference type="RefSeq" id="WP_165441704.1">
    <property type="nucleotide sequence ID" value="NZ_SJPG01000001.1"/>
</dbReference>
<comment type="caution">
    <text evidence="4">The sequence shown here is derived from an EMBL/GenBank/DDBJ whole genome shotgun (WGS) entry which is preliminary data.</text>
</comment>
<dbReference type="GO" id="GO:0106435">
    <property type="term" value="F:carboxylesterase activity"/>
    <property type="evidence" value="ECO:0007669"/>
    <property type="project" value="UniProtKB-EC"/>
</dbReference>
<dbReference type="InterPro" id="IPR029058">
    <property type="entry name" value="AB_hydrolase_fold"/>
</dbReference>
<evidence type="ECO:0000259" key="3">
    <source>
        <dbReference type="Pfam" id="PF20434"/>
    </source>
</evidence>
<dbReference type="PANTHER" id="PTHR48081:SF13">
    <property type="entry name" value="ALPHA_BETA HYDROLASE"/>
    <property type="match status" value="1"/>
</dbReference>
<proteinExistence type="predicted"/>
<dbReference type="Pfam" id="PF20434">
    <property type="entry name" value="BD-FAE"/>
    <property type="match status" value="1"/>
</dbReference>
<protein>
    <submittedName>
        <fullName evidence="4">Carboxylesterase NlhH</fullName>
        <ecNumber evidence="4">3.1.1.1</ecNumber>
    </submittedName>
</protein>
<dbReference type="InterPro" id="IPR050300">
    <property type="entry name" value="GDXG_lipolytic_enzyme"/>
</dbReference>
<feature type="chain" id="PRO_5022905495" evidence="2">
    <location>
        <begin position="27"/>
        <end position="296"/>
    </location>
</feature>
<dbReference type="AlphaFoldDB" id="A0A5C5XE77"/>
<keyword evidence="5" id="KW-1185">Reference proteome</keyword>
<dbReference type="SUPFAM" id="SSF53474">
    <property type="entry name" value="alpha/beta-Hydrolases"/>
    <property type="match status" value="1"/>
</dbReference>
<accession>A0A5C5XE77</accession>
<dbReference type="EMBL" id="SJPG01000001">
    <property type="protein sequence ID" value="TWT61416.1"/>
    <property type="molecule type" value="Genomic_DNA"/>
</dbReference>
<dbReference type="Proteomes" id="UP000316095">
    <property type="component" value="Unassembled WGS sequence"/>
</dbReference>
<feature type="signal peptide" evidence="2">
    <location>
        <begin position="1"/>
        <end position="26"/>
    </location>
</feature>
<organism evidence="4 5">
    <name type="scientific">Rubinisphaera italica</name>
    <dbReference type="NCBI Taxonomy" id="2527969"/>
    <lineage>
        <taxon>Bacteria</taxon>
        <taxon>Pseudomonadati</taxon>
        <taxon>Planctomycetota</taxon>
        <taxon>Planctomycetia</taxon>
        <taxon>Planctomycetales</taxon>
        <taxon>Planctomycetaceae</taxon>
        <taxon>Rubinisphaera</taxon>
    </lineage>
</organism>
<evidence type="ECO:0000256" key="2">
    <source>
        <dbReference type="SAM" id="SignalP"/>
    </source>
</evidence>
<name>A0A5C5XE77_9PLAN</name>
<evidence type="ECO:0000313" key="4">
    <source>
        <dbReference type="EMBL" id="TWT61416.1"/>
    </source>
</evidence>
<feature type="domain" description="BD-FAE-like" evidence="3">
    <location>
        <begin position="48"/>
        <end position="255"/>
    </location>
</feature>
<dbReference type="InterPro" id="IPR049492">
    <property type="entry name" value="BD-FAE-like_dom"/>
</dbReference>
<evidence type="ECO:0000256" key="1">
    <source>
        <dbReference type="ARBA" id="ARBA00022801"/>
    </source>
</evidence>
<keyword evidence="1 4" id="KW-0378">Hydrolase</keyword>